<reference evidence="8" key="1">
    <citation type="submission" date="2015-09" db="EMBL/GenBank/DDBJ databases">
        <authorList>
            <person name="Rodrigo-Torres Lidia"/>
            <person name="Arahal R.David."/>
        </authorList>
    </citation>
    <scope>NUCLEOTIDE SEQUENCE [LARGE SCALE GENOMIC DNA]</scope>
    <source>
        <strain evidence="8">CECT 5114</strain>
    </source>
</reference>
<keyword evidence="4 5" id="KW-0472">Membrane</keyword>
<dbReference type="SUPFAM" id="SSF103481">
    <property type="entry name" value="Multidrug resistance efflux transporter EmrE"/>
    <property type="match status" value="2"/>
</dbReference>
<organism evidence="7 8">
    <name type="scientific">Cognatishimia activa</name>
    <dbReference type="NCBI Taxonomy" id="1715691"/>
    <lineage>
        <taxon>Bacteria</taxon>
        <taxon>Pseudomonadati</taxon>
        <taxon>Pseudomonadota</taxon>
        <taxon>Alphaproteobacteria</taxon>
        <taxon>Rhodobacterales</taxon>
        <taxon>Paracoccaceae</taxon>
        <taxon>Cognatishimia</taxon>
    </lineage>
</organism>
<feature type="transmembrane region" description="Helical" evidence="5">
    <location>
        <begin position="197"/>
        <end position="221"/>
    </location>
</feature>
<dbReference type="EMBL" id="CYUE01000020">
    <property type="protein sequence ID" value="CUK26450.1"/>
    <property type="molecule type" value="Genomic_DNA"/>
</dbReference>
<dbReference type="InterPro" id="IPR000620">
    <property type="entry name" value="EamA_dom"/>
</dbReference>
<feature type="domain" description="EamA" evidence="6">
    <location>
        <begin position="148"/>
        <end position="274"/>
    </location>
</feature>
<evidence type="ECO:0000256" key="5">
    <source>
        <dbReference type="SAM" id="Phobius"/>
    </source>
</evidence>
<feature type="transmembrane region" description="Helical" evidence="5">
    <location>
        <begin position="119"/>
        <end position="137"/>
    </location>
</feature>
<dbReference type="Proteomes" id="UP000051184">
    <property type="component" value="Unassembled WGS sequence"/>
</dbReference>
<evidence type="ECO:0000256" key="1">
    <source>
        <dbReference type="ARBA" id="ARBA00004141"/>
    </source>
</evidence>
<dbReference type="InterPro" id="IPR050638">
    <property type="entry name" value="AA-Vitamin_Transporters"/>
</dbReference>
<accession>A0A0P1IZU1</accession>
<feature type="transmembrane region" description="Helical" evidence="5">
    <location>
        <begin position="174"/>
        <end position="191"/>
    </location>
</feature>
<comment type="subcellular location">
    <subcellularLocation>
        <location evidence="1">Membrane</location>
        <topology evidence="1">Multi-pass membrane protein</topology>
    </subcellularLocation>
</comment>
<dbReference type="AlphaFoldDB" id="A0A0P1IZU1"/>
<dbReference type="RefSeq" id="WP_058315337.1">
    <property type="nucleotide sequence ID" value="NZ_CYTO01000009.1"/>
</dbReference>
<evidence type="ECO:0000313" key="7">
    <source>
        <dbReference type="EMBL" id="CUK26450.1"/>
    </source>
</evidence>
<evidence type="ECO:0000256" key="4">
    <source>
        <dbReference type="ARBA" id="ARBA00023136"/>
    </source>
</evidence>
<dbReference type="PANTHER" id="PTHR32322:SF9">
    <property type="entry name" value="AMINO-ACID METABOLITE EFFLUX PUMP-RELATED"/>
    <property type="match status" value="1"/>
</dbReference>
<gene>
    <name evidence="7" type="ORF">TA5114_02260</name>
</gene>
<feature type="transmembrane region" description="Helical" evidence="5">
    <location>
        <begin position="233"/>
        <end position="252"/>
    </location>
</feature>
<sequence>MRLFLLTALTMVAFAANSVLNRMAIVDGGMDAILFAVVRLLAGAGLLAGLLLWQRKAFDFSSVKRPIGALSLLVYLFGFSLAYQALPSGVGALLLFGMVQMTMFFAAVTGGEVIGRKRWLGTGLAFAGLCWMLWPSGEAASPFVAMGSMLIAGVGWGVYSLVGRSAIDPVQATAMNFIIAAPIGLVLLLVLPVNMAAISGAGVALAIISGAIMSGMGYALWYAVVPDLGATRAAVSQLTVPVIATFGGVLFLSETVTLEFALSTALVLGGVGLALRNK</sequence>
<keyword evidence="2 5" id="KW-0812">Transmembrane</keyword>
<name>A0A0P1IZU1_9RHOB</name>
<feature type="transmembrane region" description="Helical" evidence="5">
    <location>
        <begin position="32"/>
        <end position="53"/>
    </location>
</feature>
<dbReference type="InterPro" id="IPR037185">
    <property type="entry name" value="EmrE-like"/>
</dbReference>
<feature type="transmembrane region" description="Helical" evidence="5">
    <location>
        <begin position="65"/>
        <end position="83"/>
    </location>
</feature>
<evidence type="ECO:0000256" key="3">
    <source>
        <dbReference type="ARBA" id="ARBA00022989"/>
    </source>
</evidence>
<keyword evidence="8" id="KW-1185">Reference proteome</keyword>
<feature type="transmembrane region" description="Helical" evidence="5">
    <location>
        <begin position="258"/>
        <end position="275"/>
    </location>
</feature>
<evidence type="ECO:0000256" key="2">
    <source>
        <dbReference type="ARBA" id="ARBA00022692"/>
    </source>
</evidence>
<dbReference type="GO" id="GO:0016020">
    <property type="term" value="C:membrane"/>
    <property type="evidence" value="ECO:0007669"/>
    <property type="project" value="UniProtKB-SubCell"/>
</dbReference>
<feature type="transmembrane region" description="Helical" evidence="5">
    <location>
        <begin position="143"/>
        <end position="162"/>
    </location>
</feature>
<dbReference type="STRING" id="1715691.TA5113_01087"/>
<feature type="transmembrane region" description="Helical" evidence="5">
    <location>
        <begin position="89"/>
        <end position="107"/>
    </location>
</feature>
<evidence type="ECO:0000313" key="8">
    <source>
        <dbReference type="Proteomes" id="UP000051184"/>
    </source>
</evidence>
<keyword evidence="3 5" id="KW-1133">Transmembrane helix</keyword>
<proteinExistence type="predicted"/>
<dbReference type="PANTHER" id="PTHR32322">
    <property type="entry name" value="INNER MEMBRANE TRANSPORTER"/>
    <property type="match status" value="1"/>
</dbReference>
<dbReference type="OrthoDB" id="321830at2"/>
<evidence type="ECO:0000259" key="6">
    <source>
        <dbReference type="Pfam" id="PF00892"/>
    </source>
</evidence>
<dbReference type="Pfam" id="PF00892">
    <property type="entry name" value="EamA"/>
    <property type="match status" value="1"/>
</dbReference>
<protein>
    <submittedName>
        <fullName evidence="7">EamA-like transporter family protein</fullName>
    </submittedName>
</protein>